<keyword evidence="1" id="KW-0547">Nucleotide-binding</keyword>
<dbReference type="RefSeq" id="WP_136574140.1">
    <property type="nucleotide sequence ID" value="NZ_STFG01000015.1"/>
</dbReference>
<dbReference type="Pfam" id="PF00158">
    <property type="entry name" value="Sigma54_activat"/>
    <property type="match status" value="1"/>
</dbReference>
<dbReference type="EMBL" id="STFG01000015">
    <property type="protein sequence ID" value="THT99247.1"/>
    <property type="molecule type" value="Genomic_DNA"/>
</dbReference>
<name>A0A4S8EWA3_9BURK</name>
<evidence type="ECO:0000256" key="2">
    <source>
        <dbReference type="ARBA" id="ARBA00022840"/>
    </source>
</evidence>
<dbReference type="GO" id="GO:0043565">
    <property type="term" value="F:sequence-specific DNA binding"/>
    <property type="evidence" value="ECO:0007669"/>
    <property type="project" value="InterPro"/>
</dbReference>
<keyword evidence="8" id="KW-1185">Reference proteome</keyword>
<organism evidence="7 8">
    <name type="scientific">Lampropedia puyangensis</name>
    <dbReference type="NCBI Taxonomy" id="1330072"/>
    <lineage>
        <taxon>Bacteria</taxon>
        <taxon>Pseudomonadati</taxon>
        <taxon>Pseudomonadota</taxon>
        <taxon>Betaproteobacteria</taxon>
        <taxon>Burkholderiales</taxon>
        <taxon>Comamonadaceae</taxon>
        <taxon>Lampropedia</taxon>
    </lineage>
</organism>
<proteinExistence type="predicted"/>
<dbReference type="PROSITE" id="PS00675">
    <property type="entry name" value="SIGMA54_INTERACT_1"/>
    <property type="match status" value="1"/>
</dbReference>
<dbReference type="CDD" id="cd00009">
    <property type="entry name" value="AAA"/>
    <property type="match status" value="1"/>
</dbReference>
<dbReference type="AlphaFoldDB" id="A0A4S8EWA3"/>
<reference evidence="7 8" key="1">
    <citation type="journal article" date="2015" name="Antonie Van Leeuwenhoek">
        <title>Lampropedia puyangensis sp. nov., isolated from symptomatic bark of Populus ? euramericana canker and emended description of Lampropedia hyalina (Ehrenberg 1832) Lee et al. 2004.</title>
        <authorList>
            <person name="Li Y."/>
            <person name="Wang T."/>
            <person name="Piao C.G."/>
            <person name="Wang L.F."/>
            <person name="Tian G.Z."/>
            <person name="Zhu T.H."/>
            <person name="Guo M.W."/>
        </authorList>
    </citation>
    <scope>NUCLEOTIDE SEQUENCE [LARGE SCALE GENOMIC DNA]</scope>
    <source>
        <strain evidence="7 8">2-bin</strain>
    </source>
</reference>
<dbReference type="Pfam" id="PF01590">
    <property type="entry name" value="GAF"/>
    <property type="match status" value="1"/>
</dbReference>
<dbReference type="FunFam" id="3.40.50.300:FF:000006">
    <property type="entry name" value="DNA-binding transcriptional regulator NtrC"/>
    <property type="match status" value="1"/>
</dbReference>
<sequence>MTQATPNLQQARRQWLENGQSIAGVLDERLAQSWRRSAQAGVQPHDTRDVPDPIQGAHLNDVLDSNAQLLAHAKPVMDFIYQQIRGSHSMVVLADAHSTLLHTQGDRGFLNKAQRVALSQGACWKEDSRGTNAIGTALFERIPVRVRGGEHFLEQNAFLHCAAAPVFTAQGDIAGVIDISGEPMVSQSHTLGMASMAARMIENSWLKAAYPQYPRVHVHPRPEGLGTAAEGILIMTHDGVLVGANHAAMQMLRLSSTDFFSSSLEQRLQQRMQQFLLRADSAAVAALRLPSGQRLYVRAHASTPTVLAASVGSASSSVSVDDGMELPVANSPVTRADASDDALARLDVGDAQWHSAIAKVRRIINSPVPLLIQGESGVGKEVFARAAHDSGPRSGKPFVAINCAAIPESLIEAELFGYAPGAYTGALRSGSLGRIREAHGGTLFLDEIGDMPLGLQTRLLRVLQERTVTPLGGDSVEVDFALISATHCPLQDAIAQGRFRTDLYYRINGFSVKLPALRERSDMAALVVQMLKLHGAGQQVVIAPALWEAMRRYVWPGNLRQLANTVQTACSLLQAGETEVSWHHLADDVQQALLAVAESQNQAGHGAAAGLQSQTSGLMEDRGAVEEVAARSLKQQTLQAIVNAMADCGGNVSHVAKHLGISRQTIYRYLRKAQLQ</sequence>
<protein>
    <submittedName>
        <fullName evidence="7">Sigma-54-dependent Fis family transcriptional regulator</fullName>
    </submittedName>
</protein>
<dbReference type="PRINTS" id="PR01590">
    <property type="entry name" value="HTHFIS"/>
</dbReference>
<evidence type="ECO:0000256" key="5">
    <source>
        <dbReference type="ARBA" id="ARBA00023163"/>
    </source>
</evidence>
<dbReference type="GO" id="GO:0005524">
    <property type="term" value="F:ATP binding"/>
    <property type="evidence" value="ECO:0007669"/>
    <property type="project" value="UniProtKB-KW"/>
</dbReference>
<dbReference type="InterPro" id="IPR058031">
    <property type="entry name" value="AAA_lid_NorR"/>
</dbReference>
<dbReference type="InterPro" id="IPR025944">
    <property type="entry name" value="Sigma_54_int_dom_CS"/>
</dbReference>
<dbReference type="InterPro" id="IPR029016">
    <property type="entry name" value="GAF-like_dom_sf"/>
</dbReference>
<dbReference type="Gene3D" id="1.10.8.60">
    <property type="match status" value="1"/>
</dbReference>
<dbReference type="Gene3D" id="3.40.50.300">
    <property type="entry name" value="P-loop containing nucleotide triphosphate hydrolases"/>
    <property type="match status" value="1"/>
</dbReference>
<evidence type="ECO:0000256" key="1">
    <source>
        <dbReference type="ARBA" id="ARBA00022741"/>
    </source>
</evidence>
<dbReference type="InterPro" id="IPR009057">
    <property type="entry name" value="Homeodomain-like_sf"/>
</dbReference>
<dbReference type="PROSITE" id="PS00676">
    <property type="entry name" value="SIGMA54_INTERACT_2"/>
    <property type="match status" value="1"/>
</dbReference>
<evidence type="ECO:0000313" key="7">
    <source>
        <dbReference type="EMBL" id="THT99247.1"/>
    </source>
</evidence>
<keyword evidence="2" id="KW-0067">ATP-binding</keyword>
<feature type="domain" description="Sigma-54 factor interaction" evidence="6">
    <location>
        <begin position="360"/>
        <end position="571"/>
    </location>
</feature>
<accession>A0A4S8EWA3</accession>
<dbReference type="OrthoDB" id="9761705at2"/>
<dbReference type="Proteomes" id="UP000308917">
    <property type="component" value="Unassembled WGS sequence"/>
</dbReference>
<keyword evidence="5" id="KW-0804">Transcription</keyword>
<evidence type="ECO:0000256" key="3">
    <source>
        <dbReference type="ARBA" id="ARBA00023015"/>
    </source>
</evidence>
<dbReference type="PANTHER" id="PTHR32071">
    <property type="entry name" value="TRANSCRIPTIONAL REGULATORY PROTEIN"/>
    <property type="match status" value="1"/>
</dbReference>
<dbReference type="InterPro" id="IPR025662">
    <property type="entry name" value="Sigma_54_int_dom_ATP-bd_1"/>
</dbReference>
<keyword evidence="4" id="KW-0238">DNA-binding</keyword>
<dbReference type="PROSITE" id="PS00688">
    <property type="entry name" value="SIGMA54_INTERACT_3"/>
    <property type="match status" value="1"/>
</dbReference>
<dbReference type="SUPFAM" id="SSF52540">
    <property type="entry name" value="P-loop containing nucleoside triphosphate hydrolases"/>
    <property type="match status" value="1"/>
</dbReference>
<dbReference type="SMART" id="SM00382">
    <property type="entry name" value="AAA"/>
    <property type="match status" value="1"/>
</dbReference>
<dbReference type="InterPro" id="IPR002197">
    <property type="entry name" value="HTH_Fis"/>
</dbReference>
<evidence type="ECO:0000259" key="6">
    <source>
        <dbReference type="PROSITE" id="PS50045"/>
    </source>
</evidence>
<dbReference type="Gene3D" id="3.30.450.40">
    <property type="match status" value="1"/>
</dbReference>
<dbReference type="GO" id="GO:0006355">
    <property type="term" value="P:regulation of DNA-templated transcription"/>
    <property type="evidence" value="ECO:0007669"/>
    <property type="project" value="InterPro"/>
</dbReference>
<dbReference type="Gene3D" id="1.10.10.60">
    <property type="entry name" value="Homeodomain-like"/>
    <property type="match status" value="1"/>
</dbReference>
<evidence type="ECO:0000313" key="8">
    <source>
        <dbReference type="Proteomes" id="UP000308917"/>
    </source>
</evidence>
<gene>
    <name evidence="7" type="ORF">E9531_12660</name>
</gene>
<comment type="caution">
    <text evidence="7">The sequence shown here is derived from an EMBL/GenBank/DDBJ whole genome shotgun (WGS) entry which is preliminary data.</text>
</comment>
<dbReference type="Pfam" id="PF02954">
    <property type="entry name" value="HTH_8"/>
    <property type="match status" value="1"/>
</dbReference>
<keyword evidence="3" id="KW-0805">Transcription regulation</keyword>
<dbReference type="PROSITE" id="PS50045">
    <property type="entry name" value="SIGMA54_INTERACT_4"/>
    <property type="match status" value="1"/>
</dbReference>
<dbReference type="Pfam" id="PF25601">
    <property type="entry name" value="AAA_lid_14"/>
    <property type="match status" value="1"/>
</dbReference>
<dbReference type="InterPro" id="IPR003018">
    <property type="entry name" value="GAF"/>
</dbReference>
<evidence type="ECO:0000256" key="4">
    <source>
        <dbReference type="ARBA" id="ARBA00023125"/>
    </source>
</evidence>
<dbReference type="InterPro" id="IPR025943">
    <property type="entry name" value="Sigma_54_int_dom_ATP-bd_2"/>
</dbReference>
<dbReference type="InterPro" id="IPR003593">
    <property type="entry name" value="AAA+_ATPase"/>
</dbReference>
<dbReference type="SUPFAM" id="SSF46689">
    <property type="entry name" value="Homeodomain-like"/>
    <property type="match status" value="1"/>
</dbReference>
<dbReference type="InterPro" id="IPR002078">
    <property type="entry name" value="Sigma_54_int"/>
</dbReference>
<dbReference type="PANTHER" id="PTHR32071:SF77">
    <property type="entry name" value="TRANSCRIPTIONAL REGULATORY PROTEIN"/>
    <property type="match status" value="1"/>
</dbReference>
<dbReference type="InterPro" id="IPR027417">
    <property type="entry name" value="P-loop_NTPase"/>
</dbReference>